<organism evidence="1 2">
    <name type="scientific">Treponema socranskii subsp. socranskii VPI DR56BR1116 = ATCC 35536</name>
    <dbReference type="NCBI Taxonomy" id="1125725"/>
    <lineage>
        <taxon>Bacteria</taxon>
        <taxon>Pseudomonadati</taxon>
        <taxon>Spirochaetota</taxon>
        <taxon>Spirochaetia</taxon>
        <taxon>Spirochaetales</taxon>
        <taxon>Treponemataceae</taxon>
        <taxon>Treponema</taxon>
    </lineage>
</organism>
<reference evidence="1 2" key="1">
    <citation type="submission" date="2013-08" db="EMBL/GenBank/DDBJ databases">
        <authorList>
            <person name="Durkin A.S."/>
            <person name="Haft D.R."/>
            <person name="McCorrison J."/>
            <person name="Torralba M."/>
            <person name="Gillis M."/>
            <person name="Haft D.H."/>
            <person name="Methe B."/>
            <person name="Sutton G."/>
            <person name="Nelson K.E."/>
        </authorList>
    </citation>
    <scope>NUCLEOTIDE SEQUENCE [LARGE SCALE GENOMIC DNA]</scope>
    <source>
        <strain evidence="1 2">VPI DR56BR1116</strain>
    </source>
</reference>
<evidence type="ECO:0000313" key="2">
    <source>
        <dbReference type="Proteomes" id="UP000016412"/>
    </source>
</evidence>
<dbReference type="PATRIC" id="fig|1125725.3.peg.2517"/>
<dbReference type="AlphaFoldDB" id="U1GNI9"/>
<dbReference type="Proteomes" id="UP000016412">
    <property type="component" value="Unassembled WGS sequence"/>
</dbReference>
<dbReference type="EMBL" id="AUZJ01000066">
    <property type="protein sequence ID" value="ERF59585.1"/>
    <property type="molecule type" value="Genomic_DNA"/>
</dbReference>
<evidence type="ECO:0000313" key="1">
    <source>
        <dbReference type="EMBL" id="ERF59585.1"/>
    </source>
</evidence>
<accession>U1GNI9</accession>
<proteinExistence type="predicted"/>
<protein>
    <submittedName>
        <fullName evidence="1">Uncharacterized protein</fullName>
    </submittedName>
</protein>
<gene>
    <name evidence="1" type="ORF">HMPREF1325_1762</name>
</gene>
<comment type="caution">
    <text evidence="1">The sequence shown here is derived from an EMBL/GenBank/DDBJ whole genome shotgun (WGS) entry which is preliminary data.</text>
</comment>
<sequence>MKSKGEKRLARFSFIREEAFIPHLFGCNKRYESRLQFLMRTTYPDAA</sequence>
<name>U1GNI9_TRESO</name>